<dbReference type="AlphaFoldDB" id="A0A4Z2BZF2"/>
<dbReference type="Proteomes" id="UP000516260">
    <property type="component" value="Chromosome 16"/>
</dbReference>
<dbReference type="Gene3D" id="2.30.42.10">
    <property type="match status" value="2"/>
</dbReference>
<dbReference type="Pfam" id="PF00595">
    <property type="entry name" value="PDZ"/>
    <property type="match status" value="2"/>
</dbReference>
<keyword evidence="2" id="KW-0677">Repeat</keyword>
<keyword evidence="8" id="KW-1185">Reference proteome</keyword>
<dbReference type="FunFam" id="2.30.42.10:FF:000068">
    <property type="entry name" value="Na(+)/H(+) exchange regulatory cofactor NHE-RF"/>
    <property type="match status" value="1"/>
</dbReference>
<reference evidence="7 8" key="1">
    <citation type="submission" date="2019-04" db="EMBL/GenBank/DDBJ databases">
        <title>The sequence and de novo assembly of Takifugu bimaculatus genome using PacBio and Hi-C technologies.</title>
        <authorList>
            <person name="Xu P."/>
            <person name="Liu B."/>
            <person name="Zhou Z."/>
        </authorList>
    </citation>
    <scope>NUCLEOTIDE SEQUENCE [LARGE SCALE GENOMIC DNA]</scope>
    <source>
        <strain evidence="7">TB-2018</strain>
        <tissue evidence="7">Muscle</tissue>
    </source>
</reference>
<accession>A0A4Z2BZF2</accession>
<feature type="compositionally biased region" description="Polar residues" evidence="5">
    <location>
        <begin position="166"/>
        <end position="179"/>
    </location>
</feature>
<evidence type="ECO:0000259" key="6">
    <source>
        <dbReference type="PROSITE" id="PS50106"/>
    </source>
</evidence>
<feature type="compositionally biased region" description="Low complexity" evidence="5">
    <location>
        <begin position="115"/>
        <end position="131"/>
    </location>
</feature>
<dbReference type="EMBL" id="SWLE01000008">
    <property type="protein sequence ID" value="TNM97287.1"/>
    <property type="molecule type" value="Genomic_DNA"/>
</dbReference>
<dbReference type="GO" id="GO:0043495">
    <property type="term" value="F:protein-membrane adaptor activity"/>
    <property type="evidence" value="ECO:0007669"/>
    <property type="project" value="TreeGrafter"/>
</dbReference>
<dbReference type="GO" id="GO:0005102">
    <property type="term" value="F:signaling receptor binding"/>
    <property type="evidence" value="ECO:0007669"/>
    <property type="project" value="TreeGrafter"/>
</dbReference>
<dbReference type="PROSITE" id="PS50106">
    <property type="entry name" value="PDZ"/>
    <property type="match status" value="2"/>
</dbReference>
<feature type="domain" description="PDZ" evidence="6">
    <location>
        <begin position="191"/>
        <end position="271"/>
    </location>
</feature>
<dbReference type="Pfam" id="PF09007">
    <property type="entry name" value="EBP50_C"/>
    <property type="match status" value="1"/>
</dbReference>
<feature type="region of interest" description="Disordered" evidence="5">
    <location>
        <begin position="296"/>
        <end position="327"/>
    </location>
</feature>
<dbReference type="SMART" id="SM00228">
    <property type="entry name" value="PDZ"/>
    <property type="match status" value="2"/>
</dbReference>
<dbReference type="PANTHER" id="PTHR14191:SF4">
    <property type="entry name" value="NA(+)_H(+) EXCHANGE REGULATORY COFACTOR NHE-RF2"/>
    <property type="match status" value="1"/>
</dbReference>
<feature type="region of interest" description="Disordered" evidence="5">
    <location>
        <begin position="106"/>
        <end position="186"/>
    </location>
</feature>
<dbReference type="InterPro" id="IPR036034">
    <property type="entry name" value="PDZ_sf"/>
</dbReference>
<dbReference type="SUPFAM" id="SSF50156">
    <property type="entry name" value="PDZ domain-like"/>
    <property type="match status" value="2"/>
</dbReference>
<keyword evidence="3 4" id="KW-0472">Membrane</keyword>
<dbReference type="CDD" id="cd06768">
    <property type="entry name" value="PDZ_NHERF-like"/>
    <property type="match status" value="2"/>
</dbReference>
<evidence type="ECO:0000256" key="5">
    <source>
        <dbReference type="SAM" id="MobiDB-lite"/>
    </source>
</evidence>
<sequence>MTSERKPRLCLMTKGDSGYGFHLHGEKGKSGQFIRKVEPGSPAEASGLRAGDRLVAVNGVNVEKETHHQVVQRIKAVDNETRLLVVDPETQESLRSLRLTATEDMAVPGTGQHNSCPSPTASSSSVPSSTSKKQENGSASKLPMAASNQVQKPTRRSPSKAATKETPPQTDSQTQSHSQPKVDPSRLAPRLCHLVRSENGYGFNLHSDRSRPGQYIRSLDPGSPADRAGLHPQDRLIEVNGTNIEGMRHADVVAFIKRGGDETWLLVVDPETDAHFKKRGVVPTVALVTDYDGPSISNGSTGARLNGSSSTHSTLSSRGNSTQLADEEGSRMMDPFAEMGLSATAAEEKMKIHAKEKKKAPQMDWIKKYELFSNF</sequence>
<evidence type="ECO:0000313" key="7">
    <source>
        <dbReference type="EMBL" id="TNM97287.1"/>
    </source>
</evidence>
<name>A0A4Z2BZF2_9TELE</name>
<feature type="compositionally biased region" description="Low complexity" evidence="5">
    <location>
        <begin position="305"/>
        <end position="321"/>
    </location>
</feature>
<proteinExistence type="predicted"/>
<comment type="function">
    <text evidence="4">Scaffold protein that connects plasma membrane proteins with members of the ezrin/moesin/radixin family and thereby helps to link them to the actin cytoskeleton and to regulate their surface expression.</text>
</comment>
<dbReference type="GO" id="GO:0072659">
    <property type="term" value="P:protein localization to plasma membrane"/>
    <property type="evidence" value="ECO:0007669"/>
    <property type="project" value="TreeGrafter"/>
</dbReference>
<feature type="domain" description="PDZ" evidence="6">
    <location>
        <begin position="9"/>
        <end position="89"/>
    </location>
</feature>
<evidence type="ECO:0000313" key="8">
    <source>
        <dbReference type="Proteomes" id="UP000516260"/>
    </source>
</evidence>
<dbReference type="InterPro" id="IPR051067">
    <property type="entry name" value="NHER"/>
</dbReference>
<gene>
    <name evidence="7" type="ORF">fugu_015443</name>
</gene>
<dbReference type="PIRSF" id="PIRSF037866">
    <property type="entry name" value="EBP50"/>
    <property type="match status" value="1"/>
</dbReference>
<organism evidence="7 8">
    <name type="scientific">Takifugu bimaculatus</name>
    <dbReference type="NCBI Taxonomy" id="433685"/>
    <lineage>
        <taxon>Eukaryota</taxon>
        <taxon>Metazoa</taxon>
        <taxon>Chordata</taxon>
        <taxon>Craniata</taxon>
        <taxon>Vertebrata</taxon>
        <taxon>Euteleostomi</taxon>
        <taxon>Actinopterygii</taxon>
        <taxon>Neopterygii</taxon>
        <taxon>Teleostei</taxon>
        <taxon>Neoteleostei</taxon>
        <taxon>Acanthomorphata</taxon>
        <taxon>Eupercaria</taxon>
        <taxon>Tetraodontiformes</taxon>
        <taxon>Tetradontoidea</taxon>
        <taxon>Tetraodontidae</taxon>
        <taxon>Takifugu</taxon>
    </lineage>
</organism>
<evidence type="ECO:0000256" key="4">
    <source>
        <dbReference type="PIRNR" id="PIRNR037866"/>
    </source>
</evidence>
<dbReference type="PANTHER" id="PTHR14191">
    <property type="entry name" value="PDZ DOMAIN CONTAINING PROTEIN"/>
    <property type="match status" value="1"/>
</dbReference>
<dbReference type="GO" id="GO:0012505">
    <property type="term" value="C:endomembrane system"/>
    <property type="evidence" value="ECO:0007669"/>
    <property type="project" value="UniProtKB-SubCell"/>
</dbReference>
<dbReference type="InterPro" id="IPR001478">
    <property type="entry name" value="PDZ"/>
</dbReference>
<comment type="caution">
    <text evidence="7">The sequence shown here is derived from an EMBL/GenBank/DDBJ whole genome shotgun (WGS) entry which is preliminary data.</text>
</comment>
<evidence type="ECO:0000256" key="2">
    <source>
        <dbReference type="ARBA" id="ARBA00022737"/>
    </source>
</evidence>
<evidence type="ECO:0000256" key="3">
    <source>
        <dbReference type="ARBA" id="ARBA00023136"/>
    </source>
</evidence>
<dbReference type="GO" id="GO:0016324">
    <property type="term" value="C:apical plasma membrane"/>
    <property type="evidence" value="ECO:0007669"/>
    <property type="project" value="TreeGrafter"/>
</dbReference>
<protein>
    <recommendedName>
        <fullName evidence="4">Na(+)/H(+) exchange regulatory cofactor NHE-RF</fullName>
    </recommendedName>
</protein>
<comment type="subcellular location">
    <subcellularLocation>
        <location evidence="1 4">Endomembrane system</location>
        <topology evidence="1 4">Peripheral membrane protein</topology>
    </subcellularLocation>
</comment>
<dbReference type="InterPro" id="IPR015098">
    <property type="entry name" value="EBP50_C"/>
</dbReference>
<dbReference type="InterPro" id="IPR017300">
    <property type="entry name" value="NHERF-1/NHERF-2"/>
</dbReference>
<evidence type="ECO:0000256" key="1">
    <source>
        <dbReference type="ARBA" id="ARBA00004184"/>
    </source>
</evidence>